<reference evidence="1 2" key="2">
    <citation type="journal article" date="2022" name="Mol. Ecol. Resour.">
        <title>The genomes of chicory, endive, great burdock and yacon provide insights into Asteraceae paleo-polyploidization history and plant inulin production.</title>
        <authorList>
            <person name="Fan W."/>
            <person name="Wang S."/>
            <person name="Wang H."/>
            <person name="Wang A."/>
            <person name="Jiang F."/>
            <person name="Liu H."/>
            <person name="Zhao H."/>
            <person name="Xu D."/>
            <person name="Zhang Y."/>
        </authorList>
    </citation>
    <scope>NUCLEOTIDE SEQUENCE [LARGE SCALE GENOMIC DNA]</scope>
    <source>
        <strain evidence="2">cv. Niubang</strain>
    </source>
</reference>
<evidence type="ECO:0000313" key="2">
    <source>
        <dbReference type="Proteomes" id="UP001055879"/>
    </source>
</evidence>
<accession>A0ACB9EH50</accession>
<organism evidence="1 2">
    <name type="scientific">Arctium lappa</name>
    <name type="common">Greater burdock</name>
    <name type="synonym">Lappa major</name>
    <dbReference type="NCBI Taxonomy" id="4217"/>
    <lineage>
        <taxon>Eukaryota</taxon>
        <taxon>Viridiplantae</taxon>
        <taxon>Streptophyta</taxon>
        <taxon>Embryophyta</taxon>
        <taxon>Tracheophyta</taxon>
        <taxon>Spermatophyta</taxon>
        <taxon>Magnoliopsida</taxon>
        <taxon>eudicotyledons</taxon>
        <taxon>Gunneridae</taxon>
        <taxon>Pentapetalae</taxon>
        <taxon>asterids</taxon>
        <taxon>campanulids</taxon>
        <taxon>Asterales</taxon>
        <taxon>Asteraceae</taxon>
        <taxon>Carduoideae</taxon>
        <taxon>Cardueae</taxon>
        <taxon>Arctiinae</taxon>
        <taxon>Arctium</taxon>
    </lineage>
</organism>
<reference evidence="2" key="1">
    <citation type="journal article" date="2022" name="Mol. Ecol. Resour.">
        <title>The genomes of chicory, endive, great burdock and yacon provide insights into Asteraceae palaeo-polyploidization history and plant inulin production.</title>
        <authorList>
            <person name="Fan W."/>
            <person name="Wang S."/>
            <person name="Wang H."/>
            <person name="Wang A."/>
            <person name="Jiang F."/>
            <person name="Liu H."/>
            <person name="Zhao H."/>
            <person name="Xu D."/>
            <person name="Zhang Y."/>
        </authorList>
    </citation>
    <scope>NUCLEOTIDE SEQUENCE [LARGE SCALE GENOMIC DNA]</scope>
    <source>
        <strain evidence="2">cv. Niubang</strain>
    </source>
</reference>
<dbReference type="EMBL" id="CM042048">
    <property type="protein sequence ID" value="KAI3758249.1"/>
    <property type="molecule type" value="Genomic_DNA"/>
</dbReference>
<evidence type="ECO:0000313" key="1">
    <source>
        <dbReference type="EMBL" id="KAI3758249.1"/>
    </source>
</evidence>
<protein>
    <submittedName>
        <fullName evidence="1">Uncharacterized protein</fullName>
    </submittedName>
</protein>
<name>A0ACB9EH50_ARCLA</name>
<dbReference type="Proteomes" id="UP001055879">
    <property type="component" value="Linkage Group LG02"/>
</dbReference>
<proteinExistence type="predicted"/>
<sequence length="171" mass="18865">MTLIADCVVSGLSIAHLLHTDTTPFFSHVASSPPSLVHIARTDDVMTLFRLPNTHMSLVNVNVEMLIVNHSDNDEGPSAQLSSQGALLKEILSILQQPQFDSPSFTPLDREALVMTADFVVFHNQTLSIDDDKEREGFQRSIAEISSSVVIRKPSEREKPSQRSVDNGEVL</sequence>
<gene>
    <name evidence="1" type="ORF">L6452_05803</name>
</gene>
<comment type="caution">
    <text evidence="1">The sequence shown here is derived from an EMBL/GenBank/DDBJ whole genome shotgun (WGS) entry which is preliminary data.</text>
</comment>
<keyword evidence="2" id="KW-1185">Reference proteome</keyword>